<dbReference type="EMBL" id="CP129970">
    <property type="protein sequence ID" value="WKK86336.2"/>
    <property type="molecule type" value="Genomic_DNA"/>
</dbReference>
<dbReference type="Proteomes" id="UP001244443">
    <property type="component" value="Chromosome"/>
</dbReference>
<evidence type="ECO:0000259" key="8">
    <source>
        <dbReference type="Pfam" id="PF21982"/>
    </source>
</evidence>
<comment type="similarity">
    <text evidence="2 5">Belongs to the RecX family.</text>
</comment>
<dbReference type="Gene3D" id="1.10.10.10">
    <property type="entry name" value="Winged helix-like DNA-binding domain superfamily/Winged helix DNA-binding domain"/>
    <property type="match status" value="2"/>
</dbReference>
<protein>
    <recommendedName>
        <fullName evidence="3 5">Regulatory protein RecX</fullName>
    </recommendedName>
</protein>
<dbReference type="Pfam" id="PF02631">
    <property type="entry name" value="RecX_HTH2"/>
    <property type="match status" value="1"/>
</dbReference>
<evidence type="ECO:0000256" key="3">
    <source>
        <dbReference type="ARBA" id="ARBA00018111"/>
    </source>
</evidence>
<comment type="subcellular location">
    <subcellularLocation>
        <location evidence="1 5">Cytoplasm</location>
    </subcellularLocation>
</comment>
<keyword evidence="4 5" id="KW-0963">Cytoplasm</keyword>
<dbReference type="Proteomes" id="UP001232019">
    <property type="component" value="Chromosome"/>
</dbReference>
<evidence type="ECO:0000313" key="11">
    <source>
        <dbReference type="Proteomes" id="UP001244443"/>
    </source>
</evidence>
<accession>A0AA49JAE3</accession>
<accession>A0AA49GFM0</accession>
<proteinExistence type="inferred from homology"/>
<dbReference type="KEGG" id="marp:QYS47_13725"/>
<dbReference type="InterPro" id="IPR053925">
    <property type="entry name" value="RecX_HTH_3rd"/>
</dbReference>
<evidence type="ECO:0000313" key="9">
    <source>
        <dbReference type="EMBL" id="WKK82959.1"/>
    </source>
</evidence>
<dbReference type="InterPro" id="IPR036388">
    <property type="entry name" value="WH-like_DNA-bd_sf"/>
</dbReference>
<dbReference type="Pfam" id="PF21982">
    <property type="entry name" value="RecX_HTH1"/>
    <property type="match status" value="1"/>
</dbReference>
<dbReference type="InterPro" id="IPR053924">
    <property type="entry name" value="RecX_HTH_2nd"/>
</dbReference>
<evidence type="ECO:0000259" key="6">
    <source>
        <dbReference type="Pfam" id="PF02631"/>
    </source>
</evidence>
<reference evidence="10 11" key="1">
    <citation type="submission" date="2023-08" db="EMBL/GenBank/DDBJ databases">
        <title>Comparative genomics and taxonomic characterization of three novel marine species of genus Marivirga.</title>
        <authorList>
            <person name="Muhammad N."/>
            <person name="Kim S.-G."/>
        </authorList>
    </citation>
    <scope>NUCLEOTIDE SEQUENCE [LARGE SCALE GENOMIC DNA]</scope>
    <source>
        <strain evidence="10 11">ABR2-2</strain>
        <strain evidence="9">BKB1-2</strain>
    </source>
</reference>
<name>A0AA49JAE3_9BACT</name>
<dbReference type="EMBL" id="CP129968">
    <property type="protein sequence ID" value="WKK82959.1"/>
    <property type="molecule type" value="Genomic_DNA"/>
</dbReference>
<evidence type="ECO:0000313" key="10">
    <source>
        <dbReference type="EMBL" id="WKK86336.2"/>
    </source>
</evidence>
<evidence type="ECO:0000259" key="7">
    <source>
        <dbReference type="Pfam" id="PF21981"/>
    </source>
</evidence>
<dbReference type="HAMAP" id="MF_01114">
    <property type="entry name" value="RecX"/>
    <property type="match status" value="1"/>
</dbReference>
<evidence type="ECO:0000256" key="1">
    <source>
        <dbReference type="ARBA" id="ARBA00004496"/>
    </source>
</evidence>
<dbReference type="AlphaFoldDB" id="A0AA49JAE3"/>
<dbReference type="RefSeq" id="WP_302128527.1">
    <property type="nucleotide sequence ID" value="NZ_CP129968.2"/>
</dbReference>
<dbReference type="PANTHER" id="PTHR33602:SF1">
    <property type="entry name" value="REGULATORY PROTEIN RECX FAMILY PROTEIN"/>
    <property type="match status" value="1"/>
</dbReference>
<dbReference type="Pfam" id="PF21981">
    <property type="entry name" value="RecX_HTH3"/>
    <property type="match status" value="1"/>
</dbReference>
<dbReference type="GO" id="GO:0005737">
    <property type="term" value="C:cytoplasm"/>
    <property type="evidence" value="ECO:0007669"/>
    <property type="project" value="UniProtKB-SubCell"/>
</dbReference>
<dbReference type="InterPro" id="IPR003783">
    <property type="entry name" value="Regulatory_RecX"/>
</dbReference>
<comment type="function">
    <text evidence="5">Modulates RecA activity.</text>
</comment>
<evidence type="ECO:0000256" key="5">
    <source>
        <dbReference type="HAMAP-Rule" id="MF_01114"/>
    </source>
</evidence>
<dbReference type="InterPro" id="IPR053926">
    <property type="entry name" value="RecX_HTH_1st"/>
</dbReference>
<feature type="domain" description="RecX third three-helical" evidence="7">
    <location>
        <begin position="108"/>
        <end position="152"/>
    </location>
</feature>
<feature type="domain" description="RecX first three-helical" evidence="8">
    <location>
        <begin position="14"/>
        <end position="51"/>
    </location>
</feature>
<dbReference type="GO" id="GO:0006282">
    <property type="term" value="P:regulation of DNA repair"/>
    <property type="evidence" value="ECO:0007669"/>
    <property type="project" value="UniProtKB-UniRule"/>
</dbReference>
<sequence>MAKQKIYTIKEGKARGAKYCAGQERSQQQVRDKLYEWGLYGDEVEEVLSWLISEDFVNEERFAQSYVRGHFKLKKWGKLKIKQGLEQKKISSYCIKMGMKEIDPQAYEDTITSLVEKKWDALKEQNLYIKKQKTVRYLLQKGFEADLVWEAVNQLSED</sequence>
<dbReference type="PANTHER" id="PTHR33602">
    <property type="entry name" value="REGULATORY PROTEIN RECX FAMILY PROTEIN"/>
    <property type="match status" value="1"/>
</dbReference>
<feature type="domain" description="RecX second three-helical" evidence="6">
    <location>
        <begin position="58"/>
        <end position="96"/>
    </location>
</feature>
<organism evidence="10 11">
    <name type="scientific">Marivirga arenosa</name>
    <dbReference type="NCBI Taxonomy" id="3059076"/>
    <lineage>
        <taxon>Bacteria</taxon>
        <taxon>Pseudomonadati</taxon>
        <taxon>Bacteroidota</taxon>
        <taxon>Cytophagia</taxon>
        <taxon>Cytophagales</taxon>
        <taxon>Marivirgaceae</taxon>
        <taxon>Marivirga</taxon>
    </lineage>
</organism>
<gene>
    <name evidence="5" type="primary">recX</name>
    <name evidence="9" type="ORF">QYS47_13725</name>
    <name evidence="10" type="ORF">QYS48_05055</name>
</gene>
<evidence type="ECO:0000256" key="2">
    <source>
        <dbReference type="ARBA" id="ARBA00009695"/>
    </source>
</evidence>
<evidence type="ECO:0000256" key="4">
    <source>
        <dbReference type="ARBA" id="ARBA00022490"/>
    </source>
</evidence>
<keyword evidence="11" id="KW-1185">Reference proteome</keyword>